<dbReference type="EMBL" id="CAJB01000323">
    <property type="protein sequence ID" value="CCH78971.1"/>
    <property type="molecule type" value="Genomic_DNA"/>
</dbReference>
<evidence type="ECO:0000313" key="6">
    <source>
        <dbReference type="EMBL" id="CCH78971.1"/>
    </source>
</evidence>
<dbReference type="RefSeq" id="WP_048551134.1">
    <property type="nucleotide sequence ID" value="NZ_HF570958.1"/>
</dbReference>
<keyword evidence="2" id="KW-0288">FMN</keyword>
<reference evidence="6 7" key="1">
    <citation type="journal article" date="2013" name="ISME J.">
        <title>A metabolic model for members of the genus Tetrasphaera involved in enhanced biological phosphorus removal.</title>
        <authorList>
            <person name="Kristiansen R."/>
            <person name="Nguyen H.T.T."/>
            <person name="Saunders A.M."/>
            <person name="Nielsen J.L."/>
            <person name="Wimmer R."/>
            <person name="Le V.Q."/>
            <person name="McIlroy S.J."/>
            <person name="Petrovski S."/>
            <person name="Seviour R.J."/>
            <person name="Calteau A."/>
            <person name="Nielsen K.L."/>
            <person name="Nielsen P.H."/>
        </authorList>
    </citation>
    <scope>NUCLEOTIDE SEQUENCE [LARGE SCALE GENOMIC DNA]</scope>
    <source>
        <strain evidence="6 7">T1-X7</strain>
    </source>
</reference>
<gene>
    <name evidence="6" type="ORF">BN12_390003</name>
</gene>
<dbReference type="GO" id="GO:0046306">
    <property type="term" value="P:alkanesulfonate catabolic process"/>
    <property type="evidence" value="ECO:0007669"/>
    <property type="project" value="TreeGrafter"/>
</dbReference>
<accession>A0A077LZA2</accession>
<dbReference type="InterPro" id="IPR011251">
    <property type="entry name" value="Luciferase-like_dom"/>
</dbReference>
<evidence type="ECO:0000256" key="2">
    <source>
        <dbReference type="ARBA" id="ARBA00022643"/>
    </source>
</evidence>
<evidence type="ECO:0000256" key="3">
    <source>
        <dbReference type="ARBA" id="ARBA00023002"/>
    </source>
</evidence>
<dbReference type="STRING" id="1194083.BN12_390003"/>
<organism evidence="6 7">
    <name type="scientific">Nostocoides japonicum T1-X7</name>
    <dbReference type="NCBI Taxonomy" id="1194083"/>
    <lineage>
        <taxon>Bacteria</taxon>
        <taxon>Bacillati</taxon>
        <taxon>Actinomycetota</taxon>
        <taxon>Actinomycetes</taxon>
        <taxon>Micrococcales</taxon>
        <taxon>Intrasporangiaceae</taxon>
        <taxon>Nostocoides</taxon>
    </lineage>
</organism>
<dbReference type="InterPro" id="IPR036661">
    <property type="entry name" value="Luciferase-like_sf"/>
</dbReference>
<dbReference type="OrthoDB" id="7903015at2"/>
<name>A0A077LZA2_9MICO</name>
<dbReference type="PANTHER" id="PTHR42847:SF4">
    <property type="entry name" value="ALKANESULFONATE MONOOXYGENASE-RELATED"/>
    <property type="match status" value="1"/>
</dbReference>
<dbReference type="AlphaFoldDB" id="A0A077LZA2"/>
<protein>
    <recommendedName>
        <fullName evidence="5">Luciferase-like domain-containing protein</fullName>
    </recommendedName>
</protein>
<keyword evidence="1" id="KW-0285">Flavoprotein</keyword>
<dbReference type="PANTHER" id="PTHR42847">
    <property type="entry name" value="ALKANESULFONATE MONOOXYGENASE"/>
    <property type="match status" value="1"/>
</dbReference>
<keyword evidence="4" id="KW-0503">Monooxygenase</keyword>
<evidence type="ECO:0000313" key="7">
    <source>
        <dbReference type="Proteomes" id="UP000035721"/>
    </source>
</evidence>
<dbReference type="SUPFAM" id="SSF51679">
    <property type="entry name" value="Bacterial luciferase-like"/>
    <property type="match status" value="1"/>
</dbReference>
<feature type="domain" description="Luciferase-like" evidence="5">
    <location>
        <begin position="5"/>
        <end position="242"/>
    </location>
</feature>
<keyword evidence="3" id="KW-0560">Oxidoreductase</keyword>
<dbReference type="Proteomes" id="UP000035721">
    <property type="component" value="Unassembled WGS sequence"/>
</dbReference>
<dbReference type="GO" id="GO:0008726">
    <property type="term" value="F:alkanesulfonate monooxygenase activity"/>
    <property type="evidence" value="ECO:0007669"/>
    <property type="project" value="TreeGrafter"/>
</dbReference>
<keyword evidence="7" id="KW-1185">Reference proteome</keyword>
<dbReference type="Pfam" id="PF00296">
    <property type="entry name" value="Bac_luciferase"/>
    <property type="match status" value="1"/>
</dbReference>
<evidence type="ECO:0000256" key="4">
    <source>
        <dbReference type="ARBA" id="ARBA00023033"/>
    </source>
</evidence>
<sequence length="304" mass="31970">MRYDVSIPQFVGPEGVDGVALSAYLHRAEALGFTGAWTLEQALGPTPLLAPLETLSYAAALTERIRLGVAVLVTSLGSPLHLAGSIASVDLLSHGRLDVGISAGGGFRDFAAFGVDRATFVARFVEGLRIMKAAWADGRVDLDGRFFTVHADVGPQPVQRPRPPVWFGASARTSLRRAARHGDAFMGAGSVTTDRFAGQVTTLRRALEEAGRDPSGFPIGKRVYLAVDDDAEAARAAVLAGLRRIYGPSVPQLDEVAVAGTPADVAAGLQEVIDAGAGTLLLNPLADDHEQLERLAAEVLPHLP</sequence>
<dbReference type="Gene3D" id="3.20.20.30">
    <property type="entry name" value="Luciferase-like domain"/>
    <property type="match status" value="1"/>
</dbReference>
<comment type="caution">
    <text evidence="6">The sequence shown here is derived from an EMBL/GenBank/DDBJ whole genome shotgun (WGS) entry which is preliminary data.</text>
</comment>
<evidence type="ECO:0000256" key="1">
    <source>
        <dbReference type="ARBA" id="ARBA00022630"/>
    </source>
</evidence>
<evidence type="ECO:0000259" key="5">
    <source>
        <dbReference type="Pfam" id="PF00296"/>
    </source>
</evidence>
<proteinExistence type="predicted"/>
<dbReference type="InterPro" id="IPR050172">
    <property type="entry name" value="SsuD_RutA_monooxygenase"/>
</dbReference>